<feature type="transmembrane region" description="Helical" evidence="1">
    <location>
        <begin position="69"/>
        <end position="89"/>
    </location>
</feature>
<keyword evidence="1" id="KW-0812">Transmembrane</keyword>
<dbReference type="SUPFAM" id="SSF56219">
    <property type="entry name" value="DNase I-like"/>
    <property type="match status" value="1"/>
</dbReference>
<dbReference type="Pfam" id="PF03372">
    <property type="entry name" value="Exo_endo_phos"/>
    <property type="match status" value="1"/>
</dbReference>
<dbReference type="GO" id="GO:0004527">
    <property type="term" value="F:exonuclease activity"/>
    <property type="evidence" value="ECO:0007669"/>
    <property type="project" value="UniProtKB-KW"/>
</dbReference>
<keyword evidence="4" id="KW-1185">Reference proteome</keyword>
<evidence type="ECO:0000313" key="3">
    <source>
        <dbReference type="EMBL" id="TBN57323.1"/>
    </source>
</evidence>
<evidence type="ECO:0000313" key="4">
    <source>
        <dbReference type="Proteomes" id="UP000294194"/>
    </source>
</evidence>
<comment type="caution">
    <text evidence="3">The sequence shown here is derived from an EMBL/GenBank/DDBJ whole genome shotgun (WGS) entry which is preliminary data.</text>
</comment>
<proteinExistence type="predicted"/>
<sequence length="337" mass="35033">MLRRILAAALLVVLAAGLLVAVWPQLFGLQTTAGVAQAVSLRGLAIAVAACCIVGLGLLALVSTTVRRLAASLALVFFVFVLLSGAVVATRGLGNPALETKSDNDITVLSWNTLGDAPGAEAIAKLALDSEADIIVLPETTKALGDDVAGRMAAANRMMWSYTLAYDQVSKARSTTLLVSDDLGEYRFDAGARTTSVLPSIVATPVSGTGPTIIAVHPVAPIPGELDNWRSDLQWLRDACNGPNVIMAGDFNSTIDHFAGLGNGDGTVLGDCRDAAALTDNAAVGTWPTTLPALAGAPIDHIMQTANWRVSGMRVYESYDAYGSDHRPIIAQLSPAG</sequence>
<dbReference type="AlphaFoldDB" id="A0A4Q9GX63"/>
<dbReference type="EMBL" id="SISG01000001">
    <property type="protein sequence ID" value="TBN57323.1"/>
    <property type="molecule type" value="Genomic_DNA"/>
</dbReference>
<keyword evidence="3" id="KW-0540">Nuclease</keyword>
<accession>A0A4Q9GX63</accession>
<keyword evidence="1" id="KW-1133">Transmembrane helix</keyword>
<keyword evidence="3" id="KW-0255">Endonuclease</keyword>
<organism evidence="3 4">
    <name type="scientific">Glaciihabitans arcticus</name>
    <dbReference type="NCBI Taxonomy" id="2668039"/>
    <lineage>
        <taxon>Bacteria</taxon>
        <taxon>Bacillati</taxon>
        <taxon>Actinomycetota</taxon>
        <taxon>Actinomycetes</taxon>
        <taxon>Micrococcales</taxon>
        <taxon>Microbacteriaceae</taxon>
        <taxon>Glaciihabitans</taxon>
    </lineage>
</organism>
<protein>
    <submittedName>
        <fullName evidence="3">Endonuclease/exonuclease/phosphatase family protein</fullName>
    </submittedName>
</protein>
<feature type="domain" description="Endonuclease/exonuclease/phosphatase" evidence="2">
    <location>
        <begin position="109"/>
        <end position="326"/>
    </location>
</feature>
<dbReference type="Proteomes" id="UP000294194">
    <property type="component" value="Unassembled WGS sequence"/>
</dbReference>
<dbReference type="GO" id="GO:0004519">
    <property type="term" value="F:endonuclease activity"/>
    <property type="evidence" value="ECO:0007669"/>
    <property type="project" value="UniProtKB-KW"/>
</dbReference>
<keyword evidence="3" id="KW-0378">Hydrolase</keyword>
<dbReference type="InterPro" id="IPR036691">
    <property type="entry name" value="Endo/exonu/phosph_ase_sf"/>
</dbReference>
<reference evidence="4" key="1">
    <citation type="submission" date="2019-02" db="EMBL/GenBank/DDBJ databases">
        <title>Glaciihabitans arcticus sp. nov., a psychrotolerant bacterium isolated from polar soil.</title>
        <authorList>
            <person name="Dahal R.H."/>
        </authorList>
    </citation>
    <scope>NUCLEOTIDE SEQUENCE [LARGE SCALE GENOMIC DNA]</scope>
    <source>
        <strain evidence="4">RP-3-7</strain>
    </source>
</reference>
<keyword evidence="3" id="KW-0269">Exonuclease</keyword>
<gene>
    <name evidence="3" type="ORF">EYE40_07885</name>
</gene>
<dbReference type="Gene3D" id="3.60.10.10">
    <property type="entry name" value="Endonuclease/exonuclease/phosphatase"/>
    <property type="match status" value="1"/>
</dbReference>
<evidence type="ECO:0000256" key="1">
    <source>
        <dbReference type="SAM" id="Phobius"/>
    </source>
</evidence>
<dbReference type="InterPro" id="IPR005135">
    <property type="entry name" value="Endo/exonuclease/phosphatase"/>
</dbReference>
<keyword evidence="1" id="KW-0472">Membrane</keyword>
<evidence type="ECO:0000259" key="2">
    <source>
        <dbReference type="Pfam" id="PF03372"/>
    </source>
</evidence>
<dbReference type="RefSeq" id="WP_130981434.1">
    <property type="nucleotide sequence ID" value="NZ_SISG01000001.1"/>
</dbReference>
<name>A0A4Q9GX63_9MICO</name>
<feature type="transmembrane region" description="Helical" evidence="1">
    <location>
        <begin position="44"/>
        <end position="62"/>
    </location>
</feature>